<dbReference type="PANTHER" id="PTHR24567">
    <property type="entry name" value="CRP FAMILY TRANSCRIPTIONAL REGULATORY PROTEIN"/>
    <property type="match status" value="1"/>
</dbReference>
<keyword evidence="7" id="KW-1185">Reference proteome</keyword>
<dbReference type="SUPFAM" id="SSF46785">
    <property type="entry name" value="Winged helix' DNA-binding domain"/>
    <property type="match status" value="1"/>
</dbReference>
<dbReference type="PANTHER" id="PTHR24567:SF74">
    <property type="entry name" value="HTH-TYPE TRANSCRIPTIONAL REGULATOR ARCR"/>
    <property type="match status" value="1"/>
</dbReference>
<dbReference type="InterPro" id="IPR018490">
    <property type="entry name" value="cNMP-bd_dom_sf"/>
</dbReference>
<dbReference type="CDD" id="cd00038">
    <property type="entry name" value="CAP_ED"/>
    <property type="match status" value="1"/>
</dbReference>
<evidence type="ECO:0000256" key="2">
    <source>
        <dbReference type="ARBA" id="ARBA00023125"/>
    </source>
</evidence>
<accession>A0AAE3GKC3</accession>
<evidence type="ECO:0000259" key="4">
    <source>
        <dbReference type="PROSITE" id="PS50042"/>
    </source>
</evidence>
<sequence length="255" mass="26941">MGAVSRDTRLTRDLSAEVAALAAVPLFALVDPARLDSLVRRSTARVVRAGTVVAVRGQPADHLVVVVAGALTALHDTAEGRRLRLGEFPAPCTVDKAAVLDGSGHSATWISTCRTRLRLLPAEALRDLIDDVPAVRHHVLGYLSRQLRHQQEQLVRASFTDTTARVAAWLVRAAGRPGTSRDTASRDTASRAGARVVLPGAQAGLAEAVGASRVSVNRALRALARDGLVRVEPGAVHVLALDRLTARARTPDGLG</sequence>
<dbReference type="GO" id="GO:0003677">
    <property type="term" value="F:DNA binding"/>
    <property type="evidence" value="ECO:0007669"/>
    <property type="project" value="UniProtKB-KW"/>
</dbReference>
<dbReference type="Pfam" id="PF00027">
    <property type="entry name" value="cNMP_binding"/>
    <property type="match status" value="1"/>
</dbReference>
<dbReference type="SMART" id="SM00419">
    <property type="entry name" value="HTH_CRP"/>
    <property type="match status" value="1"/>
</dbReference>
<dbReference type="InterPro" id="IPR050397">
    <property type="entry name" value="Env_Response_Regulators"/>
</dbReference>
<dbReference type="SUPFAM" id="SSF51206">
    <property type="entry name" value="cAMP-binding domain-like"/>
    <property type="match status" value="1"/>
</dbReference>
<dbReference type="InterPro" id="IPR012318">
    <property type="entry name" value="HTH_CRP"/>
</dbReference>
<feature type="domain" description="HTH crp-type" evidence="5">
    <location>
        <begin position="160"/>
        <end position="242"/>
    </location>
</feature>
<evidence type="ECO:0000256" key="1">
    <source>
        <dbReference type="ARBA" id="ARBA00023015"/>
    </source>
</evidence>
<dbReference type="AlphaFoldDB" id="A0AAE3GKC3"/>
<dbReference type="InterPro" id="IPR036388">
    <property type="entry name" value="WH-like_DNA-bd_sf"/>
</dbReference>
<dbReference type="GO" id="GO:0003700">
    <property type="term" value="F:DNA-binding transcription factor activity"/>
    <property type="evidence" value="ECO:0007669"/>
    <property type="project" value="TreeGrafter"/>
</dbReference>
<dbReference type="InterPro" id="IPR014710">
    <property type="entry name" value="RmlC-like_jellyroll"/>
</dbReference>
<dbReference type="InterPro" id="IPR036390">
    <property type="entry name" value="WH_DNA-bd_sf"/>
</dbReference>
<keyword evidence="3" id="KW-0804">Transcription</keyword>
<dbReference type="GO" id="GO:0005829">
    <property type="term" value="C:cytosol"/>
    <property type="evidence" value="ECO:0007669"/>
    <property type="project" value="TreeGrafter"/>
</dbReference>
<dbReference type="RefSeq" id="WP_253777394.1">
    <property type="nucleotide sequence ID" value="NZ_JAMTCK010000016.1"/>
</dbReference>
<evidence type="ECO:0000256" key="3">
    <source>
        <dbReference type="ARBA" id="ARBA00023163"/>
    </source>
</evidence>
<dbReference type="InterPro" id="IPR000595">
    <property type="entry name" value="cNMP-bd_dom"/>
</dbReference>
<dbReference type="EMBL" id="JAMTCK010000016">
    <property type="protein sequence ID" value="MCP2169032.1"/>
    <property type="molecule type" value="Genomic_DNA"/>
</dbReference>
<feature type="domain" description="Cyclic nucleotide-binding" evidence="4">
    <location>
        <begin position="26"/>
        <end position="146"/>
    </location>
</feature>
<dbReference type="Gene3D" id="2.60.120.10">
    <property type="entry name" value="Jelly Rolls"/>
    <property type="match status" value="1"/>
</dbReference>
<comment type="caution">
    <text evidence="6">The sequence shown here is derived from an EMBL/GenBank/DDBJ whole genome shotgun (WGS) entry which is preliminary data.</text>
</comment>
<dbReference type="Proteomes" id="UP001206128">
    <property type="component" value="Unassembled WGS sequence"/>
</dbReference>
<evidence type="ECO:0000259" key="5">
    <source>
        <dbReference type="PROSITE" id="PS51063"/>
    </source>
</evidence>
<dbReference type="SMART" id="SM00100">
    <property type="entry name" value="cNMP"/>
    <property type="match status" value="1"/>
</dbReference>
<name>A0AAE3GKC3_9PSEU</name>
<dbReference type="Pfam" id="PF13545">
    <property type="entry name" value="HTH_Crp_2"/>
    <property type="match status" value="1"/>
</dbReference>
<reference evidence="6" key="1">
    <citation type="submission" date="2022-06" db="EMBL/GenBank/DDBJ databases">
        <title>Genomic Encyclopedia of Archaeal and Bacterial Type Strains, Phase II (KMG-II): from individual species to whole genera.</title>
        <authorList>
            <person name="Goeker M."/>
        </authorList>
    </citation>
    <scope>NUCLEOTIDE SEQUENCE</scope>
    <source>
        <strain evidence="6">DSM 43935</strain>
    </source>
</reference>
<gene>
    <name evidence="6" type="ORF">LX83_005912</name>
</gene>
<proteinExistence type="predicted"/>
<dbReference type="Gene3D" id="1.10.10.10">
    <property type="entry name" value="Winged helix-like DNA-binding domain superfamily/Winged helix DNA-binding domain"/>
    <property type="match status" value="1"/>
</dbReference>
<dbReference type="PROSITE" id="PS50042">
    <property type="entry name" value="CNMP_BINDING_3"/>
    <property type="match status" value="1"/>
</dbReference>
<evidence type="ECO:0000313" key="6">
    <source>
        <dbReference type="EMBL" id="MCP2169032.1"/>
    </source>
</evidence>
<keyword evidence="2" id="KW-0238">DNA-binding</keyword>
<evidence type="ECO:0000313" key="7">
    <source>
        <dbReference type="Proteomes" id="UP001206128"/>
    </source>
</evidence>
<protein>
    <submittedName>
        <fullName evidence="6">CRP/FNR family transcriptional regulator, anaerobic regulatory protein</fullName>
    </submittedName>
</protein>
<dbReference type="PROSITE" id="PS51063">
    <property type="entry name" value="HTH_CRP_2"/>
    <property type="match status" value="1"/>
</dbReference>
<organism evidence="6 7">
    <name type="scientific">Goodfellowiella coeruleoviolacea</name>
    <dbReference type="NCBI Taxonomy" id="334858"/>
    <lineage>
        <taxon>Bacteria</taxon>
        <taxon>Bacillati</taxon>
        <taxon>Actinomycetota</taxon>
        <taxon>Actinomycetes</taxon>
        <taxon>Pseudonocardiales</taxon>
        <taxon>Pseudonocardiaceae</taxon>
        <taxon>Goodfellowiella</taxon>
    </lineage>
</organism>
<keyword evidence="1" id="KW-0805">Transcription regulation</keyword>